<feature type="compositionally biased region" description="Basic and acidic residues" evidence="1">
    <location>
        <begin position="96"/>
        <end position="108"/>
    </location>
</feature>
<dbReference type="Proteomes" id="UP000467841">
    <property type="component" value="Unassembled WGS sequence"/>
</dbReference>
<feature type="region of interest" description="Disordered" evidence="1">
    <location>
        <begin position="1"/>
        <end position="112"/>
    </location>
</feature>
<proteinExistence type="predicted"/>
<keyword evidence="3" id="KW-1185">Reference proteome</keyword>
<evidence type="ECO:0000256" key="1">
    <source>
        <dbReference type="SAM" id="MobiDB-lite"/>
    </source>
</evidence>
<comment type="caution">
    <text evidence="2">The sequence shown here is derived from an EMBL/GenBank/DDBJ whole genome shotgun (WGS) entry which is preliminary data.</text>
</comment>
<organism evidence="2 3">
    <name type="scientific">Microthlaspi erraticum</name>
    <dbReference type="NCBI Taxonomy" id="1685480"/>
    <lineage>
        <taxon>Eukaryota</taxon>
        <taxon>Viridiplantae</taxon>
        <taxon>Streptophyta</taxon>
        <taxon>Embryophyta</taxon>
        <taxon>Tracheophyta</taxon>
        <taxon>Spermatophyta</taxon>
        <taxon>Magnoliopsida</taxon>
        <taxon>eudicotyledons</taxon>
        <taxon>Gunneridae</taxon>
        <taxon>Pentapetalae</taxon>
        <taxon>rosids</taxon>
        <taxon>malvids</taxon>
        <taxon>Brassicales</taxon>
        <taxon>Brassicaceae</taxon>
        <taxon>Coluteocarpeae</taxon>
        <taxon>Microthlaspi</taxon>
    </lineage>
</organism>
<gene>
    <name evidence="2" type="ORF">MERR_LOCUS12395</name>
</gene>
<accession>A0A6D2IAA6</accession>
<feature type="compositionally biased region" description="Basic and acidic residues" evidence="1">
    <location>
        <begin position="48"/>
        <end position="63"/>
    </location>
</feature>
<reference evidence="2" key="1">
    <citation type="submission" date="2020-01" db="EMBL/GenBank/DDBJ databases">
        <authorList>
            <person name="Mishra B."/>
        </authorList>
    </citation>
    <scope>NUCLEOTIDE SEQUENCE [LARGE SCALE GENOMIC DNA]</scope>
</reference>
<dbReference type="AlphaFoldDB" id="A0A6D2IAA6"/>
<evidence type="ECO:0000313" key="3">
    <source>
        <dbReference type="Proteomes" id="UP000467841"/>
    </source>
</evidence>
<feature type="compositionally biased region" description="Basic and acidic residues" evidence="1">
    <location>
        <begin position="70"/>
        <end position="85"/>
    </location>
</feature>
<feature type="compositionally biased region" description="Acidic residues" evidence="1">
    <location>
        <begin position="1"/>
        <end position="16"/>
    </location>
</feature>
<protein>
    <submittedName>
        <fullName evidence="2">Uncharacterized protein</fullName>
    </submittedName>
</protein>
<name>A0A6D2IAA6_9BRAS</name>
<sequence length="152" mass="16570">MLEKEDDDCEEGDEGGIPESEGVRERETGQETEGGDGKEMKGVQVSVGEKEILERAESEKEGVEGGCSMVEREEEKIISYDKTGEEDSEGGIGDGNAKEVHEEEKREAEGEETAWCEAVHQVSAEEAVAGSDVGAVGEYTDTEKLLRKLRRT</sequence>
<dbReference type="EMBL" id="CACVBM020000987">
    <property type="protein sequence ID" value="CAA7025160.1"/>
    <property type="molecule type" value="Genomic_DNA"/>
</dbReference>
<evidence type="ECO:0000313" key="2">
    <source>
        <dbReference type="EMBL" id="CAA7025160.1"/>
    </source>
</evidence>
<feature type="compositionally biased region" description="Basic and acidic residues" evidence="1">
    <location>
        <begin position="21"/>
        <end position="41"/>
    </location>
</feature>